<dbReference type="Proteomes" id="UP000886595">
    <property type="component" value="Unassembled WGS sequence"/>
</dbReference>
<reference evidence="2 3" key="1">
    <citation type="submission" date="2020-02" db="EMBL/GenBank/DDBJ databases">
        <authorList>
            <person name="Ma Q."/>
            <person name="Huang Y."/>
            <person name="Song X."/>
            <person name="Pei D."/>
        </authorList>
    </citation>
    <scope>NUCLEOTIDE SEQUENCE [LARGE SCALE GENOMIC DNA]</scope>
    <source>
        <strain evidence="2">Sxm20200214</strain>
        <tissue evidence="2">Leaf</tissue>
    </source>
</reference>
<keyword evidence="3" id="KW-1185">Reference proteome</keyword>
<accession>A0A8X7PVQ3</accession>
<feature type="transmembrane region" description="Helical" evidence="1">
    <location>
        <begin position="34"/>
        <end position="54"/>
    </location>
</feature>
<protein>
    <submittedName>
        <fullName evidence="2">Uncharacterized protein</fullName>
    </submittedName>
</protein>
<evidence type="ECO:0000256" key="1">
    <source>
        <dbReference type="SAM" id="Phobius"/>
    </source>
</evidence>
<gene>
    <name evidence="2" type="ORF">Bca52824_077824</name>
</gene>
<comment type="caution">
    <text evidence="2">The sequence shown here is derived from an EMBL/GenBank/DDBJ whole genome shotgun (WGS) entry which is preliminary data.</text>
</comment>
<evidence type="ECO:0000313" key="3">
    <source>
        <dbReference type="Proteomes" id="UP000886595"/>
    </source>
</evidence>
<sequence length="108" mass="12278">MAFFPETSIGVSLQSRLCLPRRALLRDGLKPHVVVSPASAVVGSSFAVVVVLQIRREEDRILQWLVFIVLHIWSFVFGYLRSGPKTIRFSERSPRINPKLLTEHSRPP</sequence>
<dbReference type="EMBL" id="JAAMPC010000015">
    <property type="protein sequence ID" value="KAG2258530.1"/>
    <property type="molecule type" value="Genomic_DNA"/>
</dbReference>
<feature type="transmembrane region" description="Helical" evidence="1">
    <location>
        <begin position="61"/>
        <end position="80"/>
    </location>
</feature>
<evidence type="ECO:0000313" key="2">
    <source>
        <dbReference type="EMBL" id="KAG2258530.1"/>
    </source>
</evidence>
<proteinExistence type="predicted"/>
<keyword evidence="1" id="KW-1133">Transmembrane helix</keyword>
<name>A0A8X7PVQ3_BRACI</name>
<keyword evidence="1" id="KW-0472">Membrane</keyword>
<dbReference type="AlphaFoldDB" id="A0A8X7PVQ3"/>
<keyword evidence="1" id="KW-0812">Transmembrane</keyword>
<organism evidence="2 3">
    <name type="scientific">Brassica carinata</name>
    <name type="common">Ethiopian mustard</name>
    <name type="synonym">Abyssinian cabbage</name>
    <dbReference type="NCBI Taxonomy" id="52824"/>
    <lineage>
        <taxon>Eukaryota</taxon>
        <taxon>Viridiplantae</taxon>
        <taxon>Streptophyta</taxon>
        <taxon>Embryophyta</taxon>
        <taxon>Tracheophyta</taxon>
        <taxon>Spermatophyta</taxon>
        <taxon>Magnoliopsida</taxon>
        <taxon>eudicotyledons</taxon>
        <taxon>Gunneridae</taxon>
        <taxon>Pentapetalae</taxon>
        <taxon>rosids</taxon>
        <taxon>malvids</taxon>
        <taxon>Brassicales</taxon>
        <taxon>Brassicaceae</taxon>
        <taxon>Brassiceae</taxon>
        <taxon>Brassica</taxon>
    </lineage>
</organism>